<evidence type="ECO:0000256" key="2">
    <source>
        <dbReference type="ARBA" id="ARBA00008693"/>
    </source>
</evidence>
<organism evidence="8 9">
    <name type="scientific">Gouania willdenowi</name>
    <name type="common">Blunt-snouted clingfish</name>
    <name type="synonym">Lepadogaster willdenowi</name>
    <dbReference type="NCBI Taxonomy" id="441366"/>
    <lineage>
        <taxon>Eukaryota</taxon>
        <taxon>Metazoa</taxon>
        <taxon>Chordata</taxon>
        <taxon>Craniata</taxon>
        <taxon>Vertebrata</taxon>
        <taxon>Euteleostomi</taxon>
        <taxon>Actinopterygii</taxon>
        <taxon>Neopterygii</taxon>
        <taxon>Teleostei</taxon>
        <taxon>Neoteleostei</taxon>
        <taxon>Acanthomorphata</taxon>
        <taxon>Ovalentaria</taxon>
        <taxon>Blenniimorphae</taxon>
        <taxon>Blenniiformes</taxon>
        <taxon>Gobiesocoidei</taxon>
        <taxon>Gobiesocidae</taxon>
        <taxon>Gobiesocinae</taxon>
        <taxon>Gouania</taxon>
    </lineage>
</organism>
<dbReference type="AlphaFoldDB" id="A0A8C5DUP5"/>
<reference evidence="8" key="1">
    <citation type="submission" date="2020-06" db="EMBL/GenBank/DDBJ databases">
        <authorList>
            <consortium name="Wellcome Sanger Institute Data Sharing"/>
        </authorList>
    </citation>
    <scope>NUCLEOTIDE SEQUENCE [LARGE SCALE GENOMIC DNA]</scope>
</reference>
<dbReference type="GO" id="GO:0005615">
    <property type="term" value="C:extracellular space"/>
    <property type="evidence" value="ECO:0007669"/>
    <property type="project" value="UniProtKB-UniRule"/>
</dbReference>
<reference evidence="8" key="3">
    <citation type="submission" date="2025-09" db="UniProtKB">
        <authorList>
            <consortium name="Ensembl"/>
        </authorList>
    </citation>
    <scope>IDENTIFICATION</scope>
</reference>
<evidence type="ECO:0000256" key="1">
    <source>
        <dbReference type="ARBA" id="ARBA00003962"/>
    </source>
</evidence>
<evidence type="ECO:0000256" key="4">
    <source>
        <dbReference type="ARBA" id="ARBA00017831"/>
    </source>
</evidence>
<comment type="function">
    <text evidence="1 7">Its primary function is the prevention of hypercalcemia. Upon release into the circulation, it lowers calcium transport by the gills, thereby reducing its rate of influx from the environment into the extracellular compartment. STC also stimulates phosphate reabsorption by renal proximal tubules. The consequence of this action is increased levels of plasma phosphate, which combines with excess calcium and promotes its disposal into bone and scales.</text>
</comment>
<evidence type="ECO:0000256" key="7">
    <source>
        <dbReference type="RuleBase" id="RU369112"/>
    </source>
</evidence>
<accession>A0A8C5DUP5</accession>
<evidence type="ECO:0000256" key="6">
    <source>
        <dbReference type="ARBA" id="ARBA00023157"/>
    </source>
</evidence>
<name>A0A8C5DUP5_GOUWI</name>
<gene>
    <name evidence="8" type="primary">stc1l</name>
</gene>
<dbReference type="InterPro" id="IPR004978">
    <property type="entry name" value="Stanniocalcin"/>
</dbReference>
<keyword evidence="5" id="KW-0372">Hormone</keyword>
<comment type="subunit">
    <text evidence="3 7">Homodimer; disulfide-linked.</text>
</comment>
<keyword evidence="7" id="KW-0964">Secreted</keyword>
<dbReference type="Proteomes" id="UP000694680">
    <property type="component" value="Chromosome 12"/>
</dbReference>
<sequence length="300" mass="33047">MNEYLKPRPLVPRAPSLVDAGPGLCINPRCGFKVSTSGPSGSPQCNMPALLLLLLALSAVGAFELLPEEAAPRRARFSSNTPTDVARCLNGAVSVGCGFFSCLENSTCDTDGMHEICELFLHSAASFNTEGKTFVKKSLYCISQGISSKVFQTIRRCNIFQRMIAEVQEECYTRLDICTVARTNPDIIGEVVQVPTHFPNRYYSTLLQTLQTCDEQTVAAVRTAIMMRLDTDMKTFLQLVQTKACAADSASAAYNDPSSWRNIPVLSVQPGFRARDPTHLFARKRSVDDLEMEKEDEGQQ</sequence>
<dbReference type="Ensembl" id="ENSGWIT00000013226.1">
    <property type="protein sequence ID" value="ENSGWIP00000011835.1"/>
    <property type="gene ID" value="ENSGWIG00000006949.1"/>
</dbReference>
<dbReference type="GO" id="GO:0005179">
    <property type="term" value="F:hormone activity"/>
    <property type="evidence" value="ECO:0007669"/>
    <property type="project" value="UniProtKB-KW"/>
</dbReference>
<keyword evidence="6 7" id="KW-1015">Disulfide bond</keyword>
<reference evidence="8" key="2">
    <citation type="submission" date="2025-08" db="UniProtKB">
        <authorList>
            <consortium name="Ensembl"/>
        </authorList>
    </citation>
    <scope>IDENTIFICATION</scope>
</reference>
<dbReference type="PANTHER" id="PTHR11245:SF7">
    <property type="entry name" value="STANNIOCALCIN"/>
    <property type="match status" value="1"/>
</dbReference>
<dbReference type="Pfam" id="PF03298">
    <property type="entry name" value="Stanniocalcin"/>
    <property type="match status" value="1"/>
</dbReference>
<evidence type="ECO:0000313" key="8">
    <source>
        <dbReference type="Ensembl" id="ENSGWIP00000011835.1"/>
    </source>
</evidence>
<evidence type="ECO:0000256" key="5">
    <source>
        <dbReference type="ARBA" id="ARBA00022702"/>
    </source>
</evidence>
<dbReference type="GO" id="GO:0006874">
    <property type="term" value="P:intracellular calcium ion homeostasis"/>
    <property type="evidence" value="ECO:0007669"/>
    <property type="project" value="UniProtKB-UniRule"/>
</dbReference>
<evidence type="ECO:0000313" key="9">
    <source>
        <dbReference type="Proteomes" id="UP000694680"/>
    </source>
</evidence>
<dbReference type="PANTHER" id="PTHR11245">
    <property type="entry name" value="STANNIOCALCIN"/>
    <property type="match status" value="1"/>
</dbReference>
<proteinExistence type="inferred from homology"/>
<evidence type="ECO:0000256" key="3">
    <source>
        <dbReference type="ARBA" id="ARBA00011748"/>
    </source>
</evidence>
<protein>
    <recommendedName>
        <fullName evidence="4 7">Stanniocalcin</fullName>
        <shortName evidence="7">STC</shortName>
    </recommendedName>
    <alternativeName>
        <fullName evidence="7">Corpuscles of Stannius protein</fullName>
    </alternativeName>
</protein>
<keyword evidence="9" id="KW-1185">Reference proteome</keyword>
<comment type="subcellular location">
    <subcellularLocation>
        <location evidence="7">Secreted</location>
    </subcellularLocation>
</comment>
<comment type="similarity">
    <text evidence="2 7">Belongs to the stanniocalcin family.</text>
</comment>